<dbReference type="PRINTS" id="PR00040">
    <property type="entry name" value="HTHMERR"/>
</dbReference>
<evidence type="ECO:0000256" key="1">
    <source>
        <dbReference type="ARBA" id="ARBA00023125"/>
    </source>
</evidence>
<reference evidence="3 4" key="1">
    <citation type="submission" date="2017-08" db="EMBL/GenBank/DDBJ databases">
        <authorList>
            <person name="de Groot N.N."/>
        </authorList>
    </citation>
    <scope>NUCLEOTIDE SEQUENCE [LARGE SCALE GENOMIC DNA]</scope>
    <source>
        <strain evidence="3 4">HM2</strain>
    </source>
</reference>
<dbReference type="InterPro" id="IPR009061">
    <property type="entry name" value="DNA-bd_dom_put_sf"/>
</dbReference>
<dbReference type="InterPro" id="IPR047057">
    <property type="entry name" value="MerR_fam"/>
</dbReference>
<dbReference type="Proteomes" id="UP000255423">
    <property type="component" value="Unassembled WGS sequence"/>
</dbReference>
<dbReference type="GO" id="GO:0003677">
    <property type="term" value="F:DNA binding"/>
    <property type="evidence" value="ECO:0007669"/>
    <property type="project" value="UniProtKB-KW"/>
</dbReference>
<accession>A0A380S6I6</accession>
<keyword evidence="1 3" id="KW-0238">DNA-binding</keyword>
<evidence type="ECO:0000259" key="2">
    <source>
        <dbReference type="PROSITE" id="PS50937"/>
    </source>
</evidence>
<dbReference type="PANTHER" id="PTHR30204">
    <property type="entry name" value="REDOX-CYCLING DRUG-SENSING TRANSCRIPTIONAL ACTIVATOR SOXR"/>
    <property type="match status" value="1"/>
</dbReference>
<feature type="domain" description="HTH merR-type" evidence="2">
    <location>
        <begin position="24"/>
        <end position="93"/>
    </location>
</feature>
<dbReference type="Gene3D" id="1.10.1660.10">
    <property type="match status" value="1"/>
</dbReference>
<dbReference type="SUPFAM" id="SSF46955">
    <property type="entry name" value="Putative DNA-binding domain"/>
    <property type="match status" value="1"/>
</dbReference>
<dbReference type="PROSITE" id="PS50937">
    <property type="entry name" value="HTH_MERR_2"/>
    <property type="match status" value="1"/>
</dbReference>
<dbReference type="CDD" id="cd01109">
    <property type="entry name" value="HTH_YyaN"/>
    <property type="match status" value="1"/>
</dbReference>
<gene>
    <name evidence="3" type="ORF">SAMN05661053_2261</name>
</gene>
<name>A0A380S6I6_FIBSU</name>
<evidence type="ECO:0000313" key="3">
    <source>
        <dbReference type="EMBL" id="SUQ24847.1"/>
    </source>
</evidence>
<evidence type="ECO:0000313" key="4">
    <source>
        <dbReference type="Proteomes" id="UP000255423"/>
    </source>
</evidence>
<organism evidence="3 4">
    <name type="scientific">Fibrobacter succinogenes</name>
    <name type="common">Bacteroides succinogenes</name>
    <dbReference type="NCBI Taxonomy" id="833"/>
    <lineage>
        <taxon>Bacteria</taxon>
        <taxon>Pseudomonadati</taxon>
        <taxon>Fibrobacterota</taxon>
        <taxon>Fibrobacteria</taxon>
        <taxon>Fibrobacterales</taxon>
        <taxon>Fibrobacteraceae</taxon>
        <taxon>Fibrobacter</taxon>
    </lineage>
</organism>
<dbReference type="GO" id="GO:0003700">
    <property type="term" value="F:DNA-binding transcription factor activity"/>
    <property type="evidence" value="ECO:0007669"/>
    <property type="project" value="InterPro"/>
</dbReference>
<dbReference type="AlphaFoldDB" id="A0A380S6I6"/>
<dbReference type="SMART" id="SM00422">
    <property type="entry name" value="HTH_MERR"/>
    <property type="match status" value="1"/>
</dbReference>
<sequence length="173" mass="20110">MDNTAQNDCEKGKERGVHGGKAMSYSIGEVVKKTGLSVHTLRYYEKEGLLPFVQKNKSGMRAYSDMDLQWLTMIECLKDSGLQIKEIRQYIDWYREGDSTLQQRLKLFRSRREAVEKEMKRLTVVLNKIHFKELLYEEAVKQGSLDAADKNPKLLRLKKKLFESPDDFDKVTG</sequence>
<dbReference type="EMBL" id="UHJL01000003">
    <property type="protein sequence ID" value="SUQ24847.1"/>
    <property type="molecule type" value="Genomic_DNA"/>
</dbReference>
<dbReference type="Pfam" id="PF13411">
    <property type="entry name" value="MerR_1"/>
    <property type="match status" value="1"/>
</dbReference>
<dbReference type="PANTHER" id="PTHR30204:SF82">
    <property type="entry name" value="TRANSCRIPTIONAL REGULATOR, MERR FAMILY"/>
    <property type="match status" value="1"/>
</dbReference>
<proteinExistence type="predicted"/>
<protein>
    <submittedName>
        <fullName evidence="3">DNA-binding transcriptional regulator, MerR family</fullName>
    </submittedName>
</protein>
<dbReference type="InterPro" id="IPR000551">
    <property type="entry name" value="MerR-type_HTH_dom"/>
</dbReference>